<keyword evidence="5 9" id="KW-0732">Signal</keyword>
<dbReference type="FunFam" id="2.60.40.1930:FF:000001">
    <property type="entry name" value="CD109 isoform 3"/>
    <property type="match status" value="1"/>
</dbReference>
<evidence type="ECO:0000256" key="5">
    <source>
        <dbReference type="ARBA" id="ARBA00022729"/>
    </source>
</evidence>
<feature type="domain" description="Alpha-2-macroglobulin" evidence="11">
    <location>
        <begin position="716"/>
        <end position="805"/>
    </location>
</feature>
<dbReference type="SMART" id="SM01419">
    <property type="entry name" value="Thiol-ester_cl"/>
    <property type="match status" value="1"/>
</dbReference>
<evidence type="ECO:0000313" key="13">
    <source>
        <dbReference type="EMBL" id="KAK7883193.1"/>
    </source>
</evidence>
<dbReference type="InterPro" id="IPR014756">
    <property type="entry name" value="Ig_E-set"/>
</dbReference>
<dbReference type="InterPro" id="IPR036595">
    <property type="entry name" value="A-macroglobulin_rcpt-bd_sf"/>
</dbReference>
<dbReference type="SUPFAM" id="SSF81296">
    <property type="entry name" value="E set domains"/>
    <property type="match status" value="1"/>
</dbReference>
<dbReference type="Gene3D" id="2.60.40.10">
    <property type="entry name" value="Immunoglobulins"/>
    <property type="match status" value="2"/>
</dbReference>
<gene>
    <name evidence="13" type="ORF">WMY93_029367</name>
</gene>
<dbReference type="InterPro" id="IPR050473">
    <property type="entry name" value="A2M/Complement_sys"/>
</dbReference>
<evidence type="ECO:0000256" key="8">
    <source>
        <dbReference type="ARBA" id="ARBA00023180"/>
    </source>
</evidence>
<dbReference type="Pfam" id="PF07677">
    <property type="entry name" value="A2M_recep"/>
    <property type="match status" value="1"/>
</dbReference>
<dbReference type="InterPro" id="IPR009048">
    <property type="entry name" value="A-macroglobulin_rcpt-bd"/>
</dbReference>
<evidence type="ECO:0000256" key="7">
    <source>
        <dbReference type="ARBA" id="ARBA00023157"/>
    </source>
</evidence>
<dbReference type="SMART" id="SM01360">
    <property type="entry name" value="A2M"/>
    <property type="match status" value="1"/>
</dbReference>
<dbReference type="Pfam" id="PF07678">
    <property type="entry name" value="TED_complement"/>
    <property type="match status" value="1"/>
</dbReference>
<dbReference type="Gene3D" id="2.60.40.1930">
    <property type="match status" value="3"/>
</dbReference>
<dbReference type="InterPro" id="IPR041813">
    <property type="entry name" value="A2M_TED"/>
</dbReference>
<dbReference type="FunFam" id="1.50.10.20:FF:000001">
    <property type="entry name" value="CD109 isoform 1"/>
    <property type="match status" value="1"/>
</dbReference>
<evidence type="ECO:0008006" key="15">
    <source>
        <dbReference type="Google" id="ProtNLM"/>
    </source>
</evidence>
<keyword evidence="7" id="KW-1015">Disulfide bond</keyword>
<evidence type="ECO:0000256" key="6">
    <source>
        <dbReference type="ARBA" id="ARBA00022900"/>
    </source>
</evidence>
<keyword evidence="14" id="KW-1185">Reference proteome</keyword>
<dbReference type="PROSITE" id="PS00477">
    <property type="entry name" value="ALPHA_2_MACROGLOBULIN"/>
    <property type="match status" value="1"/>
</dbReference>
<dbReference type="SMART" id="SM01361">
    <property type="entry name" value="A2M_recep"/>
    <property type="match status" value="1"/>
</dbReference>
<dbReference type="Gene3D" id="2.60.40.1940">
    <property type="match status" value="1"/>
</dbReference>
<dbReference type="InterPro" id="IPR011625">
    <property type="entry name" value="A2M_N_BRD"/>
</dbReference>
<dbReference type="PANTHER" id="PTHR11412">
    <property type="entry name" value="MACROGLOBULIN / COMPLEMENT"/>
    <property type="match status" value="1"/>
</dbReference>
<dbReference type="GO" id="GO:0004867">
    <property type="term" value="F:serine-type endopeptidase inhibitor activity"/>
    <property type="evidence" value="ECO:0007669"/>
    <property type="project" value="UniProtKB-KW"/>
</dbReference>
<comment type="subcellular location">
    <subcellularLocation>
        <location evidence="1">Secreted</location>
    </subcellularLocation>
</comment>
<feature type="domain" description="Alpha-2-macroglobulin bait region" evidence="10">
    <location>
        <begin position="455"/>
        <end position="603"/>
    </location>
</feature>
<accession>A0AAW0MR31</accession>
<dbReference type="CDD" id="cd02897">
    <property type="entry name" value="A2M_2"/>
    <property type="match status" value="1"/>
</dbReference>
<dbReference type="Gene3D" id="2.60.120.1540">
    <property type="match status" value="1"/>
</dbReference>
<evidence type="ECO:0000256" key="1">
    <source>
        <dbReference type="ARBA" id="ARBA00004613"/>
    </source>
</evidence>
<dbReference type="InterPro" id="IPR013783">
    <property type="entry name" value="Ig-like_fold"/>
</dbReference>
<evidence type="ECO:0000256" key="2">
    <source>
        <dbReference type="ARBA" id="ARBA00010952"/>
    </source>
</evidence>
<feature type="domain" description="Alpha-macroglobulin receptor-binding" evidence="12">
    <location>
        <begin position="1325"/>
        <end position="1413"/>
    </location>
</feature>
<evidence type="ECO:0000256" key="4">
    <source>
        <dbReference type="ARBA" id="ARBA00022690"/>
    </source>
</evidence>
<protein>
    <recommendedName>
        <fullName evidence="15">Alpha-2-macroglobulin-like protein 1</fullName>
    </recommendedName>
</protein>
<dbReference type="Gene3D" id="1.50.10.20">
    <property type="match status" value="1"/>
</dbReference>
<keyword evidence="3" id="KW-0964">Secreted</keyword>
<evidence type="ECO:0000259" key="10">
    <source>
        <dbReference type="SMART" id="SM01359"/>
    </source>
</evidence>
<dbReference type="InterPro" id="IPR008930">
    <property type="entry name" value="Terpenoid_cyclase/PrenylTrfase"/>
</dbReference>
<dbReference type="GO" id="GO:0007399">
    <property type="term" value="P:nervous system development"/>
    <property type="evidence" value="ECO:0007669"/>
    <property type="project" value="UniProtKB-ARBA"/>
</dbReference>
<dbReference type="InterPro" id="IPR041555">
    <property type="entry name" value="MG3"/>
</dbReference>
<dbReference type="Proteomes" id="UP001460270">
    <property type="component" value="Unassembled WGS sequence"/>
</dbReference>
<feature type="signal peptide" evidence="9">
    <location>
        <begin position="1"/>
        <end position="24"/>
    </location>
</feature>
<reference evidence="14" key="1">
    <citation type="submission" date="2024-04" db="EMBL/GenBank/DDBJ databases">
        <title>Salinicola lusitanus LLJ914,a marine bacterium isolated from the Okinawa Trough.</title>
        <authorList>
            <person name="Li J."/>
        </authorList>
    </citation>
    <scope>NUCLEOTIDE SEQUENCE [LARGE SCALE GENOMIC DNA]</scope>
</reference>
<dbReference type="Gene3D" id="6.20.50.160">
    <property type="match status" value="1"/>
</dbReference>
<comment type="caution">
    <text evidence="13">The sequence shown here is derived from an EMBL/GenBank/DDBJ whole genome shotgun (WGS) entry which is preliminary data.</text>
</comment>
<keyword evidence="8" id="KW-0325">Glycoprotein</keyword>
<dbReference type="Pfam" id="PF01835">
    <property type="entry name" value="MG2"/>
    <property type="match status" value="1"/>
</dbReference>
<organism evidence="13 14">
    <name type="scientific">Mugilogobius chulae</name>
    <name type="common">yellowstripe goby</name>
    <dbReference type="NCBI Taxonomy" id="88201"/>
    <lineage>
        <taxon>Eukaryota</taxon>
        <taxon>Metazoa</taxon>
        <taxon>Chordata</taxon>
        <taxon>Craniata</taxon>
        <taxon>Vertebrata</taxon>
        <taxon>Euteleostomi</taxon>
        <taxon>Actinopterygii</taxon>
        <taxon>Neopterygii</taxon>
        <taxon>Teleostei</taxon>
        <taxon>Neoteleostei</taxon>
        <taxon>Acanthomorphata</taxon>
        <taxon>Gobiaria</taxon>
        <taxon>Gobiiformes</taxon>
        <taxon>Gobioidei</taxon>
        <taxon>Gobiidae</taxon>
        <taxon>Gobionellinae</taxon>
        <taxon>Mugilogobius</taxon>
    </lineage>
</organism>
<dbReference type="PANTHER" id="PTHR11412:SF150">
    <property type="entry name" value="ALPHA-2-MACROGLOBULIN-RELATED"/>
    <property type="match status" value="1"/>
</dbReference>
<dbReference type="Pfam" id="PF07703">
    <property type="entry name" value="A2M_BRD"/>
    <property type="match status" value="1"/>
</dbReference>
<dbReference type="InterPro" id="IPR019742">
    <property type="entry name" value="MacrogloblnA2_CS"/>
</dbReference>
<keyword evidence="4" id="KW-0646">Protease inhibitor</keyword>
<name>A0AAW0MR31_9GOBI</name>
<dbReference type="SMART" id="SM01359">
    <property type="entry name" value="A2M_N_2"/>
    <property type="match status" value="1"/>
</dbReference>
<sequence length="1417" mass="158893">MCCSSFQTWSWALVFSLSWICAAGEPVYMVTFPAVLEAGATAKLCASLLQPNETITVTVTLTSDTDRNVLFQHTSKGEFHICSQFKAPAVMNWVVQQIHVEARGLTFYSTQVTKVQITVSSPTPLTIIQTDKPFYLPGQTVHFRAFTLDTKFKPINAVDRDGHRIGQWLNMSSNYKLIQLSYPLNSEAVEGKYKITVETKHKRTERTITVEKYVLPKFSIQLISPSELSDGETNYEFQVCGKYTFGQAVQGAAEVELCQHPFAYRYGFPPDVRILTSRCFTLTNQTGKDGCAPFSFEMSLFTNDSIGMKKEIYMKAKFKEQGTGIVRKQETTIKHSYAIGWVSFIEAPSRFKRGQVIIIKVKVVSFRNNPVPDTMVFLSRKYLYHKETLQSLQTDSDGIVTFMLNTTHLRGNLELWASLESDFRMVYFHPHYSPAVLELIDIENPHWQHQTESALEVSLGKTDKYLSCGAEEEFFIKYTLMGEPKGVLQVMYLAVSKGEILKHGHYTTEVQSYSVFEGVVPFTLDVTAEMAPVVEIVAYAILPSKKVIATSSPFGTELCFSSKVSVEFSPRSAVPGEDVGVQVQAPPHSLCALRVIDQSVLLKDSDARMSPAKMFFMLPALESSPFSNTIDDNQECRSVRKKRSQILADFKEKDVYTIFKNHGLKMATNLWIPMASCPNPDDDSSLRLPPYTRSSYENTNHPPAPVQTKRDLFPETWIWDLVDTGETGSNVLHVSAPDIITTWETETFCLSSEGFGLAPRKELTVFQPFFLDFTLPFSIIRGERFELKATVFNFLTSCMMITVEVISSQNFSLTSIPEDKSCLCANDRKTFSWTVVPSALGVVNVTVRAEAVSADGSCDNEIVTVPDRGHIDVVTKTLTVEMEGTKMTKNHNWLLCPKGQTLTVEVSLQLPDNVIAGSVYGSVSVVGDMLGRALKNLDGTLQMPYGCGEQNMALLAQDIYIVHYLENTQQLTAAVMDRARHFMISAYQRQLKYLHSEGSYSTFETGQGHTWLTAFVLRSFAKARSYVFIDPLKIEQAAQWLMGKQKTNGCFERKGKLFNNRMKGGVSDEVTLSAYISAAFLETNISATHLVMNNSLSCLRNSISDLSNTYTTALLAYVFTLAQDMETRALLLDRLDKVAHEEDGSLHWSQTDTGSSDSLSVEISSYVLLAKLSASSPSVDDLNYCYKIVQWLIGQQNQYGGFRSTQDTVVALQALALYSRLTYSAEGRSSVLVQTLSAQMRFEVTQDNRLLYQEKTLPDVTGQYNVEVQGSACVSLQFSLHYNIPTPTSGTSLRLEITTEINCQSIEPELNLKLTSVFSGEEDFSNMLILDIKVLSGFASDPESLKVLENGPQVDRIDKNDDHILLYLRSMRKDKLVVHHLKLTQKMIVQNLKPAVVKIYDYYQPSNQAEAEYSYQC</sequence>
<proteinExistence type="inferred from homology"/>
<evidence type="ECO:0000256" key="9">
    <source>
        <dbReference type="SAM" id="SignalP"/>
    </source>
</evidence>
<dbReference type="Pfam" id="PF00207">
    <property type="entry name" value="A2M"/>
    <property type="match status" value="1"/>
</dbReference>
<dbReference type="Gene3D" id="2.60.40.690">
    <property type="entry name" value="Alpha-macroglobulin, receptor-binding domain"/>
    <property type="match status" value="1"/>
</dbReference>
<evidence type="ECO:0000259" key="12">
    <source>
        <dbReference type="SMART" id="SM01361"/>
    </source>
</evidence>
<dbReference type="InterPro" id="IPR001599">
    <property type="entry name" value="Macroglobln_a2"/>
</dbReference>
<dbReference type="Pfam" id="PF17791">
    <property type="entry name" value="MG3"/>
    <property type="match status" value="1"/>
</dbReference>
<comment type="similarity">
    <text evidence="2">Belongs to the protease inhibitor I39 (alpha-2-macroglobulin) family.</text>
</comment>
<feature type="chain" id="PRO_5043844399" description="Alpha-2-macroglobulin-like protein 1" evidence="9">
    <location>
        <begin position="25"/>
        <end position="1417"/>
    </location>
</feature>
<dbReference type="InterPro" id="IPR011626">
    <property type="entry name" value="Alpha-macroglobulin_TED"/>
</dbReference>
<keyword evidence="6" id="KW-0722">Serine protease inhibitor</keyword>
<evidence type="ECO:0000256" key="3">
    <source>
        <dbReference type="ARBA" id="ARBA00022525"/>
    </source>
</evidence>
<dbReference type="InterPro" id="IPR040839">
    <property type="entry name" value="MG4"/>
</dbReference>
<evidence type="ECO:0000259" key="11">
    <source>
        <dbReference type="SMART" id="SM01360"/>
    </source>
</evidence>
<dbReference type="SUPFAM" id="SSF48239">
    <property type="entry name" value="Terpenoid cyclases/Protein prenyltransferases"/>
    <property type="match status" value="1"/>
</dbReference>
<dbReference type="InterPro" id="IPR002890">
    <property type="entry name" value="MG2"/>
</dbReference>
<dbReference type="SUPFAM" id="SSF49410">
    <property type="entry name" value="Alpha-macroglobulin receptor domain"/>
    <property type="match status" value="1"/>
</dbReference>
<evidence type="ECO:0000313" key="14">
    <source>
        <dbReference type="Proteomes" id="UP001460270"/>
    </source>
</evidence>
<dbReference type="GO" id="GO:0005615">
    <property type="term" value="C:extracellular space"/>
    <property type="evidence" value="ECO:0007669"/>
    <property type="project" value="InterPro"/>
</dbReference>
<dbReference type="Gene3D" id="2.20.130.20">
    <property type="match status" value="1"/>
</dbReference>
<dbReference type="Pfam" id="PF17789">
    <property type="entry name" value="MG4"/>
    <property type="match status" value="1"/>
</dbReference>
<dbReference type="EMBL" id="JBBPFD010000021">
    <property type="protein sequence ID" value="KAK7883193.1"/>
    <property type="molecule type" value="Genomic_DNA"/>
</dbReference>
<dbReference type="InterPro" id="IPR047565">
    <property type="entry name" value="Alpha-macroglob_thiol-ester_cl"/>
</dbReference>